<evidence type="ECO:0000313" key="1">
    <source>
        <dbReference type="EMBL" id="MFC0351770.1"/>
    </source>
</evidence>
<sequence>MNNSISRSDEDCNKFREDLAVRPTLPIVSETIEFFARKIGIAVPSDAIISLSKYYLSDDFNKFKSEITHDR</sequence>
<proteinExistence type="predicted"/>
<accession>A0ABV6IIV8</accession>
<evidence type="ECO:0000313" key="2">
    <source>
        <dbReference type="Proteomes" id="UP001589844"/>
    </source>
</evidence>
<gene>
    <name evidence="1" type="ORF">ACFFJH_18275</name>
</gene>
<dbReference type="Proteomes" id="UP001589844">
    <property type="component" value="Unassembled WGS sequence"/>
</dbReference>
<name>A0ABV6IIV8_9BURK</name>
<reference evidence="1 2" key="1">
    <citation type="submission" date="2024-09" db="EMBL/GenBank/DDBJ databases">
        <authorList>
            <person name="Sun Q."/>
            <person name="Mori K."/>
        </authorList>
    </citation>
    <scope>NUCLEOTIDE SEQUENCE [LARGE SCALE GENOMIC DNA]</scope>
    <source>
        <strain evidence="1 2">CCM 8677</strain>
    </source>
</reference>
<dbReference type="RefSeq" id="WP_390214426.1">
    <property type="nucleotide sequence ID" value="NZ_JBHLXJ010000032.1"/>
</dbReference>
<organism evidence="1 2">
    <name type="scientific">Undibacterium danionis</name>
    <dbReference type="NCBI Taxonomy" id="1812100"/>
    <lineage>
        <taxon>Bacteria</taxon>
        <taxon>Pseudomonadati</taxon>
        <taxon>Pseudomonadota</taxon>
        <taxon>Betaproteobacteria</taxon>
        <taxon>Burkholderiales</taxon>
        <taxon>Oxalobacteraceae</taxon>
        <taxon>Undibacterium</taxon>
    </lineage>
</organism>
<dbReference type="EMBL" id="JBHLXJ010000032">
    <property type="protein sequence ID" value="MFC0351770.1"/>
    <property type="molecule type" value="Genomic_DNA"/>
</dbReference>
<protein>
    <submittedName>
        <fullName evidence="1">Uncharacterized protein</fullName>
    </submittedName>
</protein>
<comment type="caution">
    <text evidence="1">The sequence shown here is derived from an EMBL/GenBank/DDBJ whole genome shotgun (WGS) entry which is preliminary data.</text>
</comment>
<keyword evidence="2" id="KW-1185">Reference proteome</keyword>